<evidence type="ECO:0000313" key="5">
    <source>
        <dbReference type="EMBL" id="PLE25563.1"/>
    </source>
</evidence>
<dbReference type="PANTHER" id="PTHR48106">
    <property type="entry name" value="QUINONE OXIDOREDUCTASE PIG3-RELATED"/>
    <property type="match status" value="1"/>
</dbReference>
<dbReference type="NCBIfam" id="TIGR02824">
    <property type="entry name" value="quinone_pig3"/>
    <property type="match status" value="1"/>
</dbReference>
<dbReference type="SMART" id="SM00829">
    <property type="entry name" value="PKS_ER"/>
    <property type="match status" value="1"/>
</dbReference>
<evidence type="ECO:0000313" key="11">
    <source>
        <dbReference type="Proteomes" id="UP000255518"/>
    </source>
</evidence>
<keyword evidence="2" id="KW-0560">Oxidoreductase</keyword>
<dbReference type="EMBL" id="JAAKYD010000016">
    <property type="protein sequence ID" value="NGN73946.1"/>
    <property type="molecule type" value="Genomic_DNA"/>
</dbReference>
<keyword evidence="1" id="KW-0521">NADP</keyword>
<sequence length="326" mass="34590">MKYIAISQPGGPEVLQIREGEIPTIGEHEVLIEVKAAGVNRPDILQRQGLYPMPEGVTPVPGLEVAGVVVKVGAQVTAFTPGDRVCALTNGGGYAEYCAVPAGQTLPIPAGLSFSEAAAIPETFFTVWANVFQLGKLQPGESILVHGGASGIGTTAVLLCHALGMTVYATVGQDEKIAALRPYATAINYKTDDFAEKIGQLTNDEGVDVILDIVGGPYFNRNLGLLKKDGRLVIIGFMGGRIAHEVDIQTLMLKRATVTGSTMRGRTAAEKQQIAEALRRHVWPLLEAGKCKPMIYASYPMAEIAEAHACLDSGQHLGKVVITMTS</sequence>
<dbReference type="CDD" id="cd05276">
    <property type="entry name" value="p53_inducible_oxidoreductase"/>
    <property type="match status" value="1"/>
</dbReference>
<organism evidence="6 11">
    <name type="scientific">Klebsiella pneumoniae</name>
    <dbReference type="NCBI Taxonomy" id="573"/>
    <lineage>
        <taxon>Bacteria</taxon>
        <taxon>Pseudomonadati</taxon>
        <taxon>Pseudomonadota</taxon>
        <taxon>Gammaproteobacteria</taxon>
        <taxon>Enterobacterales</taxon>
        <taxon>Enterobacteriaceae</taxon>
        <taxon>Klebsiella/Raoultella group</taxon>
        <taxon>Klebsiella</taxon>
        <taxon>Klebsiella pneumoniae complex</taxon>
    </lineage>
</organism>
<dbReference type="SUPFAM" id="SSF51735">
    <property type="entry name" value="NAD(P)-binding Rossmann-fold domains"/>
    <property type="match status" value="1"/>
</dbReference>
<evidence type="ECO:0000259" key="3">
    <source>
        <dbReference type="SMART" id="SM00829"/>
    </source>
</evidence>
<keyword evidence="6" id="KW-0808">Transferase</keyword>
<evidence type="ECO:0000256" key="2">
    <source>
        <dbReference type="ARBA" id="ARBA00023002"/>
    </source>
</evidence>
<dbReference type="InterPro" id="IPR013154">
    <property type="entry name" value="ADH-like_N"/>
</dbReference>
<dbReference type="Proteomes" id="UP000258673">
    <property type="component" value="Unassembled WGS sequence"/>
</dbReference>
<dbReference type="AlphaFoldDB" id="A0A0C7KFK6"/>
<dbReference type="EMBL" id="UGKT01000001">
    <property type="protein sequence ID" value="STT02933.1"/>
    <property type="molecule type" value="Genomic_DNA"/>
</dbReference>
<dbReference type="Gene3D" id="3.90.180.10">
    <property type="entry name" value="Medium-chain alcohol dehydrogenases, catalytic domain"/>
    <property type="match status" value="1"/>
</dbReference>
<dbReference type="Gene3D" id="3.40.50.720">
    <property type="entry name" value="NAD(P)-binding Rossmann-like Domain"/>
    <property type="match status" value="1"/>
</dbReference>
<dbReference type="InterPro" id="IPR020843">
    <property type="entry name" value="ER"/>
</dbReference>
<keyword evidence="6" id="KW-0012">Acyltransferase</keyword>
<gene>
    <name evidence="6" type="primary">ppsC_1</name>
    <name evidence="7" type="synonym">ppsC_2</name>
    <name evidence="5" type="ORF">B6I68_21480</name>
    <name evidence="4" type="ORF">G4V31_17660</name>
    <name evidence="6" type="ORF">NCTC13443_03292</name>
    <name evidence="7" type="ORF">SAMEA3499901_02951</name>
    <name evidence="8" type="ORF">SAMEA3515122_04101</name>
    <name evidence="9" type="ORF">SAMEA3538828_01985</name>
</gene>
<dbReference type="Pfam" id="PF00107">
    <property type="entry name" value="ADH_zinc_N"/>
    <property type="match status" value="1"/>
</dbReference>
<dbReference type="KEGG" id="kpx:PMK1_03588"/>
<reference evidence="12 13" key="3">
    <citation type="submission" date="2018-08" db="EMBL/GenBank/DDBJ databases">
        <authorList>
            <consortium name="Pathogen Informatics"/>
        </authorList>
    </citation>
    <scope>NUCLEOTIDE SEQUENCE [LARGE SCALE GENOMIC DNA]</scope>
    <source>
        <strain evidence="7 14">EuSCAPE_AT029</strain>
        <strain evidence="9 12">EuSCAPE_HU047</strain>
        <strain evidence="8 13">EuSCAPE_IT093</strain>
    </source>
</reference>
<evidence type="ECO:0000313" key="12">
    <source>
        <dbReference type="Proteomes" id="UP000258253"/>
    </source>
</evidence>
<evidence type="ECO:0000313" key="13">
    <source>
        <dbReference type="Proteomes" id="UP000258673"/>
    </source>
</evidence>
<dbReference type="Pfam" id="PF08240">
    <property type="entry name" value="ADH_N"/>
    <property type="match status" value="1"/>
</dbReference>
<reference evidence="4 15" key="4">
    <citation type="submission" date="2020-02" db="EMBL/GenBank/DDBJ databases">
        <title>Klebsiella pneumoniae genome sequencing and assembly.</title>
        <authorList>
            <person name="Starkova P.S."/>
            <person name="Sulyan O.S."/>
            <person name="Likholetova D.V."/>
            <person name="Ageevets V.A."/>
            <person name="Lazareva I.V."/>
            <person name="Sopova J.V."/>
            <person name="Sidorenko S.V."/>
        </authorList>
    </citation>
    <scope>NUCLEOTIDE SEQUENCE [LARGE SCALE GENOMIC DNA]</scope>
    <source>
        <strain evidence="4 15">2429</strain>
    </source>
</reference>
<dbReference type="RefSeq" id="WP_004179398.1">
    <property type="nucleotide sequence ID" value="NZ_AP018750.1"/>
</dbReference>
<dbReference type="EMBL" id="UKGE01000011">
    <property type="protein sequence ID" value="SXN31919.1"/>
    <property type="molecule type" value="Genomic_DNA"/>
</dbReference>
<dbReference type="GO" id="GO:0070402">
    <property type="term" value="F:NADPH binding"/>
    <property type="evidence" value="ECO:0007669"/>
    <property type="project" value="TreeGrafter"/>
</dbReference>
<reference evidence="6 11" key="2">
    <citation type="submission" date="2018-06" db="EMBL/GenBank/DDBJ databases">
        <authorList>
            <consortium name="Pathogen Informatics"/>
            <person name="Doyle S."/>
        </authorList>
    </citation>
    <scope>NUCLEOTIDE SEQUENCE [LARGE SCALE GENOMIC DNA]</scope>
    <source>
        <strain evidence="6 11">NCTC13443</strain>
    </source>
</reference>
<dbReference type="GO" id="GO:0004315">
    <property type="term" value="F:3-oxoacyl-[acyl-carrier-protein] synthase activity"/>
    <property type="evidence" value="ECO:0007669"/>
    <property type="project" value="UniProtKB-EC"/>
</dbReference>
<dbReference type="Proteomes" id="UP000479475">
    <property type="component" value="Unassembled WGS sequence"/>
</dbReference>
<dbReference type="Proteomes" id="UP000255518">
    <property type="component" value="Unassembled WGS sequence"/>
</dbReference>
<dbReference type="InterPro" id="IPR013149">
    <property type="entry name" value="ADH-like_C"/>
</dbReference>
<proteinExistence type="predicted"/>
<dbReference type="EMBL" id="ULCI01000007">
    <property type="protein sequence ID" value="SYR36933.1"/>
    <property type="molecule type" value="Genomic_DNA"/>
</dbReference>
<evidence type="ECO:0000313" key="10">
    <source>
        <dbReference type="Proteomes" id="UP000234439"/>
    </source>
</evidence>
<evidence type="ECO:0000313" key="14">
    <source>
        <dbReference type="Proteomes" id="UP000259975"/>
    </source>
</evidence>
<dbReference type="Proteomes" id="UP000234439">
    <property type="component" value="Unassembled WGS sequence"/>
</dbReference>
<feature type="domain" description="Enoyl reductase (ER)" evidence="3">
    <location>
        <begin position="10"/>
        <end position="322"/>
    </location>
</feature>
<evidence type="ECO:0000313" key="15">
    <source>
        <dbReference type="Proteomes" id="UP000479475"/>
    </source>
</evidence>
<dbReference type="InterPro" id="IPR011032">
    <property type="entry name" value="GroES-like_sf"/>
</dbReference>
<evidence type="ECO:0000313" key="6">
    <source>
        <dbReference type="EMBL" id="STT02933.1"/>
    </source>
</evidence>
<reference evidence="5 10" key="1">
    <citation type="journal article" date="2017" name="J. Infect. Dis.">
        <title>An Analysis of the Epidemic of Klebsiella pneumoniae Carbapenemase-Producing K. pneumoniae: Convergence of Two Evolutionary Mechanisms Creates the Perfect Storm.</title>
        <authorList>
            <person name="Rojas L.J."/>
            <person name="Weinstock G.M."/>
            <person name="De La Cadena E."/>
            <person name="Diaz L."/>
            <person name="Rios R."/>
            <person name="Hanson B.M."/>
            <person name="Brown J.S."/>
            <person name="Vats P."/>
            <person name="Phillips D.S."/>
            <person name="Nguyen H."/>
            <person name="Hujer K.M."/>
            <person name="Correa A."/>
            <person name="Adams M.D."/>
            <person name="Perez F."/>
            <person name="Sodergren E."/>
            <person name="Narechania A."/>
            <person name="Planet P.J."/>
            <person name="Villegas M.V."/>
            <person name="Bonomo R.A."/>
            <person name="Arias C.A."/>
        </authorList>
    </citation>
    <scope>NUCLEOTIDE SEQUENCE [LARGE SCALE GENOMIC DNA]</scope>
    <source>
        <strain evidence="5 10">COL-Kpn30</strain>
    </source>
</reference>
<accession>A0A0C7KFK6</accession>
<protein>
    <submittedName>
        <fullName evidence="4 6">Quinone oxidoreductase</fullName>
        <ecNumber evidence="6">2.3.1.41</ecNumber>
    </submittedName>
</protein>
<name>A0A0C7KFK6_KLEPN</name>
<evidence type="ECO:0000313" key="9">
    <source>
        <dbReference type="EMBL" id="SYR36933.1"/>
    </source>
</evidence>
<dbReference type="SUPFAM" id="SSF50129">
    <property type="entry name" value="GroES-like"/>
    <property type="match status" value="1"/>
</dbReference>
<dbReference type="InterPro" id="IPR014189">
    <property type="entry name" value="Quinone_OxRdtase_PIG3"/>
</dbReference>
<dbReference type="InterPro" id="IPR036291">
    <property type="entry name" value="NAD(P)-bd_dom_sf"/>
</dbReference>
<dbReference type="EMBL" id="UKUT01000010">
    <property type="protein sequence ID" value="SYH35388.1"/>
    <property type="molecule type" value="Genomic_DNA"/>
</dbReference>
<dbReference type="Proteomes" id="UP000258253">
    <property type="component" value="Unassembled WGS sequence"/>
</dbReference>
<evidence type="ECO:0000313" key="4">
    <source>
        <dbReference type="EMBL" id="NGN73946.1"/>
    </source>
</evidence>
<dbReference type="PANTHER" id="PTHR48106:SF8">
    <property type="entry name" value="OS02G0805600 PROTEIN"/>
    <property type="match status" value="1"/>
</dbReference>
<dbReference type="EC" id="2.3.1.41" evidence="6"/>
<evidence type="ECO:0000313" key="7">
    <source>
        <dbReference type="EMBL" id="SXN31919.1"/>
    </source>
</evidence>
<dbReference type="Proteomes" id="UP000259975">
    <property type="component" value="Unassembled WGS sequence"/>
</dbReference>
<evidence type="ECO:0000256" key="1">
    <source>
        <dbReference type="ARBA" id="ARBA00022857"/>
    </source>
</evidence>
<dbReference type="EMBL" id="NCMJ01000123">
    <property type="protein sequence ID" value="PLE25563.1"/>
    <property type="molecule type" value="Genomic_DNA"/>
</dbReference>
<dbReference type="GO" id="GO:0016651">
    <property type="term" value="F:oxidoreductase activity, acting on NAD(P)H"/>
    <property type="evidence" value="ECO:0007669"/>
    <property type="project" value="TreeGrafter"/>
</dbReference>
<evidence type="ECO:0000313" key="8">
    <source>
        <dbReference type="EMBL" id="SYH35388.1"/>
    </source>
</evidence>